<evidence type="ECO:0000256" key="7">
    <source>
        <dbReference type="ARBA" id="ARBA00022912"/>
    </source>
</evidence>
<evidence type="ECO:0000256" key="2">
    <source>
        <dbReference type="ARBA" id="ARBA00001946"/>
    </source>
</evidence>
<evidence type="ECO:0000256" key="6">
    <source>
        <dbReference type="ARBA" id="ARBA00022801"/>
    </source>
</evidence>
<evidence type="ECO:0000256" key="5">
    <source>
        <dbReference type="ARBA" id="ARBA00022723"/>
    </source>
</evidence>
<dbReference type="GO" id="GO:0046872">
    <property type="term" value="F:metal ion binding"/>
    <property type="evidence" value="ECO:0007669"/>
    <property type="project" value="UniProtKB-KW"/>
</dbReference>
<dbReference type="InterPro" id="IPR015655">
    <property type="entry name" value="PP2C"/>
</dbReference>
<proteinExistence type="inferred from homology"/>
<dbReference type="GO" id="GO:0004722">
    <property type="term" value="F:protein serine/threonine phosphatase activity"/>
    <property type="evidence" value="ECO:0007669"/>
    <property type="project" value="UniProtKB-EC"/>
</dbReference>
<comment type="caution">
    <text evidence="13">The sequence shown here is derived from an EMBL/GenBank/DDBJ whole genome shotgun (WGS) entry which is preliminary data.</text>
</comment>
<evidence type="ECO:0000256" key="9">
    <source>
        <dbReference type="ARBA" id="ARBA00048832"/>
    </source>
</evidence>
<dbReference type="Gene3D" id="3.60.40.10">
    <property type="entry name" value="PPM-type phosphatase domain"/>
    <property type="match status" value="1"/>
</dbReference>
<evidence type="ECO:0000313" key="14">
    <source>
        <dbReference type="Proteomes" id="UP001151582"/>
    </source>
</evidence>
<dbReference type="EMBL" id="JANBQB010000044">
    <property type="protein sequence ID" value="KAJ1983695.1"/>
    <property type="molecule type" value="Genomic_DNA"/>
</dbReference>
<dbReference type="SMART" id="SM00332">
    <property type="entry name" value="PP2Cc"/>
    <property type="match status" value="1"/>
</dbReference>
<reference evidence="13" key="1">
    <citation type="submission" date="2022-07" db="EMBL/GenBank/DDBJ databases">
        <title>Phylogenomic reconstructions and comparative analyses of Kickxellomycotina fungi.</title>
        <authorList>
            <person name="Reynolds N.K."/>
            <person name="Stajich J.E."/>
            <person name="Barry K."/>
            <person name="Grigoriev I.V."/>
            <person name="Crous P."/>
            <person name="Smith M.E."/>
        </authorList>
    </citation>
    <scope>NUCLEOTIDE SEQUENCE</scope>
    <source>
        <strain evidence="13">RSA 567</strain>
    </source>
</reference>
<organism evidence="13 14">
    <name type="scientific">Dimargaris verticillata</name>
    <dbReference type="NCBI Taxonomy" id="2761393"/>
    <lineage>
        <taxon>Eukaryota</taxon>
        <taxon>Fungi</taxon>
        <taxon>Fungi incertae sedis</taxon>
        <taxon>Zoopagomycota</taxon>
        <taxon>Kickxellomycotina</taxon>
        <taxon>Dimargaritomycetes</taxon>
        <taxon>Dimargaritales</taxon>
        <taxon>Dimargaritaceae</taxon>
        <taxon>Dimargaris</taxon>
    </lineage>
</organism>
<keyword evidence="6 10" id="KW-0378">Hydrolase</keyword>
<comment type="cofactor">
    <cofactor evidence="1">
        <name>Mn(2+)</name>
        <dbReference type="ChEBI" id="CHEBI:29035"/>
    </cofactor>
</comment>
<evidence type="ECO:0000256" key="3">
    <source>
        <dbReference type="ARBA" id="ARBA00006702"/>
    </source>
</evidence>
<keyword evidence="8" id="KW-0464">Manganese</keyword>
<dbReference type="InterPro" id="IPR001932">
    <property type="entry name" value="PPM-type_phosphatase-like_dom"/>
</dbReference>
<feature type="compositionally biased region" description="Polar residues" evidence="11">
    <location>
        <begin position="362"/>
        <end position="380"/>
    </location>
</feature>
<gene>
    <name evidence="13" type="primary">PTC2</name>
    <name evidence="13" type="ORF">H4R34_001123</name>
</gene>
<keyword evidence="5" id="KW-0479">Metal-binding</keyword>
<protein>
    <recommendedName>
        <fullName evidence="4">protein-serine/threonine phosphatase</fullName>
        <ecNumber evidence="4">3.1.3.16</ecNumber>
    </recommendedName>
</protein>
<keyword evidence="7 10" id="KW-0904">Protein phosphatase</keyword>
<dbReference type="SUPFAM" id="SSF81606">
    <property type="entry name" value="PP2C-like"/>
    <property type="match status" value="1"/>
</dbReference>
<feature type="region of interest" description="Disordered" evidence="11">
    <location>
        <begin position="348"/>
        <end position="393"/>
    </location>
</feature>
<dbReference type="PANTHER" id="PTHR13832">
    <property type="entry name" value="PROTEIN PHOSPHATASE 2C"/>
    <property type="match status" value="1"/>
</dbReference>
<dbReference type="PROSITE" id="PS51746">
    <property type="entry name" value="PPM_2"/>
    <property type="match status" value="1"/>
</dbReference>
<comment type="cofactor">
    <cofactor evidence="2">
        <name>Mg(2+)</name>
        <dbReference type="ChEBI" id="CHEBI:18420"/>
    </cofactor>
</comment>
<dbReference type="AlphaFoldDB" id="A0A9W8EB82"/>
<evidence type="ECO:0000313" key="13">
    <source>
        <dbReference type="EMBL" id="KAJ1983695.1"/>
    </source>
</evidence>
<evidence type="ECO:0000259" key="12">
    <source>
        <dbReference type="PROSITE" id="PS51746"/>
    </source>
</evidence>
<feature type="domain" description="PPM-type phosphatase" evidence="12">
    <location>
        <begin position="23"/>
        <end position="292"/>
    </location>
</feature>
<dbReference type="OrthoDB" id="10264738at2759"/>
<dbReference type="InterPro" id="IPR000222">
    <property type="entry name" value="PP2C_BS"/>
</dbReference>
<name>A0A9W8EB82_9FUNG</name>
<dbReference type="CDD" id="cd00143">
    <property type="entry name" value="PP2Cc"/>
    <property type="match status" value="1"/>
</dbReference>
<evidence type="ECO:0000256" key="4">
    <source>
        <dbReference type="ARBA" id="ARBA00013081"/>
    </source>
</evidence>
<comment type="similarity">
    <text evidence="3 10">Belongs to the PP2C family.</text>
</comment>
<keyword evidence="14" id="KW-1185">Reference proteome</keyword>
<evidence type="ECO:0000256" key="11">
    <source>
        <dbReference type="SAM" id="MobiDB-lite"/>
    </source>
</evidence>
<dbReference type="Proteomes" id="UP001151582">
    <property type="component" value="Unassembled WGS sequence"/>
</dbReference>
<accession>A0A9W8EB82</accession>
<evidence type="ECO:0000256" key="10">
    <source>
        <dbReference type="RuleBase" id="RU003465"/>
    </source>
</evidence>
<dbReference type="Pfam" id="PF00481">
    <property type="entry name" value="PP2C"/>
    <property type="match status" value="1"/>
</dbReference>
<evidence type="ECO:0000256" key="1">
    <source>
        <dbReference type="ARBA" id="ARBA00001936"/>
    </source>
</evidence>
<dbReference type="FunFam" id="3.60.40.10:FF:000016">
    <property type="entry name" value="Protein phosphatase 2C"/>
    <property type="match status" value="1"/>
</dbReference>
<evidence type="ECO:0000256" key="8">
    <source>
        <dbReference type="ARBA" id="ARBA00023211"/>
    </source>
</evidence>
<dbReference type="EC" id="3.1.3.16" evidence="4"/>
<dbReference type="PROSITE" id="PS01032">
    <property type="entry name" value="PPM_1"/>
    <property type="match status" value="1"/>
</dbReference>
<dbReference type="InterPro" id="IPR036457">
    <property type="entry name" value="PPM-type-like_dom_sf"/>
</dbReference>
<comment type="catalytic activity">
    <reaction evidence="9">
        <text>O-phospho-L-threonyl-[protein] + H2O = L-threonyl-[protein] + phosphate</text>
        <dbReference type="Rhea" id="RHEA:47004"/>
        <dbReference type="Rhea" id="RHEA-COMP:11060"/>
        <dbReference type="Rhea" id="RHEA-COMP:11605"/>
        <dbReference type="ChEBI" id="CHEBI:15377"/>
        <dbReference type="ChEBI" id="CHEBI:30013"/>
        <dbReference type="ChEBI" id="CHEBI:43474"/>
        <dbReference type="ChEBI" id="CHEBI:61977"/>
        <dbReference type="EC" id="3.1.3.16"/>
    </reaction>
    <physiologicalReaction direction="left-to-right" evidence="9">
        <dbReference type="Rhea" id="RHEA:47005"/>
    </physiologicalReaction>
</comment>
<dbReference type="PANTHER" id="PTHR13832:SF565">
    <property type="entry name" value="AT28366P-RELATED"/>
    <property type="match status" value="1"/>
</dbReference>
<sequence>MGQTLSEPVVEKHTEKGGDKRVIFAVSSMQGWRLSMEDAHATVLNVQDNDNNDTGSAFFGVYDGHGGVNSATFSGQSLHKHIVRTDAFKQGDFETAIRQGFLEADEELRRVEEASQSDYSGCTAICVLMTPDNTLFVGNAGDSRAILGSAGKSIALSTDHKPTLQQECDRILAAGGFIEFGRVNGNLALSRAIGDFEFKQNKELPPEKQVVTACPDVLRHTITEDDEFVVVACDGIWDCMESQKVIDYVGDHLAQGQTLDEICETIMDDCLAPAIDTTGVGCDNMTIAIVGLLHGRTEAEWYQWVGERYRGRVAPDSASSSPKMQPSQDSMAAALPAVAIAQAGEVMASEAAQEGEEQAQSTAVSNAPSAPDTEATQADSDASKATPKQPEST</sequence>